<evidence type="ECO:0000256" key="2">
    <source>
        <dbReference type="SAM" id="Phobius"/>
    </source>
</evidence>
<keyword evidence="3" id="KW-0132">Cell division</keyword>
<evidence type="ECO:0000256" key="1">
    <source>
        <dbReference type="SAM" id="Coils"/>
    </source>
</evidence>
<dbReference type="Proteomes" id="UP000539957">
    <property type="component" value="Unassembled WGS sequence"/>
</dbReference>
<evidence type="ECO:0000313" key="4">
    <source>
        <dbReference type="Proteomes" id="UP000539957"/>
    </source>
</evidence>
<keyword evidence="2" id="KW-0812">Transmembrane</keyword>
<accession>A0A7W7IMF3</accession>
<keyword evidence="3" id="KW-0131">Cell cycle</keyword>
<name>A0A7W7IMF3_9CAUL</name>
<sequence>MDDFKRDDPNVITPLPGVERRVQETVIIQRESSNAAWWGVGILAALAVVTLLWFLTRPAEQATDADLRVAQAEAAAESARQTAEAALVQNQLNGARDSVAIAQAQTATARAEAIRAEAEARTAQAQASEPVVIERQTVVQPASNGPAVVTSTTPQP</sequence>
<gene>
    <name evidence="3" type="ORF">HNP32_000586</name>
</gene>
<keyword evidence="2" id="KW-1133">Transmembrane helix</keyword>
<evidence type="ECO:0000313" key="3">
    <source>
        <dbReference type="EMBL" id="MBB4796872.1"/>
    </source>
</evidence>
<dbReference type="GO" id="GO:0051301">
    <property type="term" value="P:cell division"/>
    <property type="evidence" value="ECO:0007669"/>
    <property type="project" value="UniProtKB-KW"/>
</dbReference>
<dbReference type="EMBL" id="JACHKY010000001">
    <property type="protein sequence ID" value="MBB4796872.1"/>
    <property type="molecule type" value="Genomic_DNA"/>
</dbReference>
<dbReference type="RefSeq" id="WP_184266885.1">
    <property type="nucleotide sequence ID" value="NZ_JACHKY010000001.1"/>
</dbReference>
<keyword evidence="4" id="KW-1185">Reference proteome</keyword>
<organism evidence="3 4">
    <name type="scientific">Brevundimonas bullata</name>
    <dbReference type="NCBI Taxonomy" id="13160"/>
    <lineage>
        <taxon>Bacteria</taxon>
        <taxon>Pseudomonadati</taxon>
        <taxon>Pseudomonadota</taxon>
        <taxon>Alphaproteobacteria</taxon>
        <taxon>Caulobacterales</taxon>
        <taxon>Caulobacteraceae</taxon>
        <taxon>Brevundimonas</taxon>
    </lineage>
</organism>
<feature type="coiled-coil region" evidence="1">
    <location>
        <begin position="69"/>
        <end position="121"/>
    </location>
</feature>
<keyword evidence="2" id="KW-0472">Membrane</keyword>
<reference evidence="3 4" key="1">
    <citation type="submission" date="2020-08" db="EMBL/GenBank/DDBJ databases">
        <title>Functional genomics of gut bacteria from endangered species of beetles.</title>
        <authorList>
            <person name="Carlos-Shanley C."/>
        </authorList>
    </citation>
    <scope>NUCLEOTIDE SEQUENCE [LARGE SCALE GENOMIC DNA]</scope>
    <source>
        <strain evidence="3 4">S00123</strain>
    </source>
</reference>
<proteinExistence type="predicted"/>
<keyword evidence="1" id="KW-0175">Coiled coil</keyword>
<dbReference type="AlphaFoldDB" id="A0A7W7IMF3"/>
<comment type="caution">
    <text evidence="3">The sequence shown here is derived from an EMBL/GenBank/DDBJ whole genome shotgun (WGS) entry which is preliminary data.</text>
</comment>
<feature type="transmembrane region" description="Helical" evidence="2">
    <location>
        <begin position="35"/>
        <end position="55"/>
    </location>
</feature>
<protein>
    <submittedName>
        <fullName evidence="3">Cell division septation protein DedD</fullName>
    </submittedName>
</protein>